<dbReference type="InterPro" id="IPR036282">
    <property type="entry name" value="Glutathione-S-Trfase_C_sf"/>
</dbReference>
<dbReference type="Proteomes" id="UP001151699">
    <property type="component" value="Chromosome A"/>
</dbReference>
<dbReference type="PANTHER" id="PTHR12289">
    <property type="entry name" value="METAXIN RELATED"/>
    <property type="match status" value="1"/>
</dbReference>
<dbReference type="Pfam" id="PF17172">
    <property type="entry name" value="GST_N_4"/>
    <property type="match status" value="1"/>
</dbReference>
<dbReference type="SFLD" id="SFLDG01200">
    <property type="entry name" value="SUF1.1"/>
    <property type="match status" value="1"/>
</dbReference>
<reference evidence="4" key="1">
    <citation type="submission" date="2022-07" db="EMBL/GenBank/DDBJ databases">
        <authorList>
            <person name="Trinca V."/>
            <person name="Uliana J.V.C."/>
            <person name="Torres T.T."/>
            <person name="Ward R.J."/>
            <person name="Monesi N."/>
        </authorList>
    </citation>
    <scope>NUCLEOTIDE SEQUENCE</scope>
    <source>
        <strain evidence="4">HSMRA1968</strain>
        <tissue evidence="4">Whole embryos</tissue>
    </source>
</reference>
<dbReference type="EMBL" id="WJQU01000001">
    <property type="protein sequence ID" value="KAJ6648965.1"/>
    <property type="molecule type" value="Genomic_DNA"/>
</dbReference>
<comment type="similarity">
    <text evidence="1">Belongs to the FAX family.</text>
</comment>
<proteinExistence type="inferred from homology"/>
<feature type="domain" description="Thioredoxin-like fold" evidence="3">
    <location>
        <begin position="24"/>
        <end position="114"/>
    </location>
</feature>
<evidence type="ECO:0000259" key="2">
    <source>
        <dbReference type="Pfam" id="PF17171"/>
    </source>
</evidence>
<dbReference type="GO" id="GO:0005737">
    <property type="term" value="C:cytoplasm"/>
    <property type="evidence" value="ECO:0007669"/>
    <property type="project" value="TreeGrafter"/>
</dbReference>
<dbReference type="CDD" id="cd03193">
    <property type="entry name" value="GST_C_Metaxin"/>
    <property type="match status" value="1"/>
</dbReference>
<evidence type="ECO:0000313" key="5">
    <source>
        <dbReference type="Proteomes" id="UP001151699"/>
    </source>
</evidence>
<comment type="caution">
    <text evidence="4">The sequence shown here is derived from an EMBL/GenBank/DDBJ whole genome shotgun (WGS) entry which is preliminary data.</text>
</comment>
<dbReference type="AlphaFoldDB" id="A0A9Q0S9X2"/>
<feature type="domain" description="Metaxin glutathione S-transferase" evidence="2">
    <location>
        <begin position="166"/>
        <end position="227"/>
    </location>
</feature>
<dbReference type="Pfam" id="PF17171">
    <property type="entry name" value="GST_C_6"/>
    <property type="match status" value="1"/>
</dbReference>
<dbReference type="OrthoDB" id="5835136at2759"/>
<evidence type="ECO:0000259" key="3">
    <source>
        <dbReference type="Pfam" id="PF17172"/>
    </source>
</evidence>
<gene>
    <name evidence="4" type="primary">Faxc_1</name>
    <name evidence="4" type="ORF">Bhyg_04197</name>
</gene>
<dbReference type="InterPro" id="IPR050931">
    <property type="entry name" value="Mito_Protein_Transport_Metaxin"/>
</dbReference>
<dbReference type="SUPFAM" id="SSF52833">
    <property type="entry name" value="Thioredoxin-like"/>
    <property type="match status" value="1"/>
</dbReference>
<protein>
    <submittedName>
        <fullName evidence="4">Failed axon connections like</fullName>
    </submittedName>
</protein>
<dbReference type="Gene3D" id="1.20.1050.10">
    <property type="match status" value="1"/>
</dbReference>
<accession>A0A9Q0S9X2</accession>
<dbReference type="SUPFAM" id="SSF47616">
    <property type="entry name" value="GST C-terminal domain-like"/>
    <property type="match status" value="1"/>
</dbReference>
<sequence length="241" mass="27708">MAVEKSKVILHSTDRGKLCPNASPFVLKLETYLRMAEIPYTFDTSKPFGSKGKLPWITIDGQDIDDSQLIIEFLNKKLNIDMWGNATAKEKAICQAMRIMLEEHLLCALAEWRWIIALDQIDKIMDMSGITFWFVKKMISRRVKAGLTTRGILLHTPEERFGLLSADFKAISTFLGESSYFLGEEPTEADCVVFGFMAQFVYCAPGSPYEKIINEQYPNIKNYCERMKNKFYPDWDSLLKK</sequence>
<dbReference type="InterPro" id="IPR033468">
    <property type="entry name" value="Metaxin_GST"/>
</dbReference>
<dbReference type="SFLD" id="SFLDS00019">
    <property type="entry name" value="Glutathione_Transferase_(cytos"/>
    <property type="match status" value="1"/>
</dbReference>
<dbReference type="PANTHER" id="PTHR12289:SF41">
    <property type="entry name" value="FAILED AXON CONNECTIONS-RELATED"/>
    <property type="match status" value="1"/>
</dbReference>
<dbReference type="InterPro" id="IPR026928">
    <property type="entry name" value="FAX/IsoI-like"/>
</dbReference>
<evidence type="ECO:0000313" key="4">
    <source>
        <dbReference type="EMBL" id="KAJ6648965.1"/>
    </source>
</evidence>
<keyword evidence="5" id="KW-1185">Reference proteome</keyword>
<dbReference type="InterPro" id="IPR036249">
    <property type="entry name" value="Thioredoxin-like_sf"/>
</dbReference>
<name>A0A9Q0S9X2_9DIPT</name>
<dbReference type="InterPro" id="IPR012336">
    <property type="entry name" value="Thioredoxin-like_fold"/>
</dbReference>
<evidence type="ECO:0000256" key="1">
    <source>
        <dbReference type="ARBA" id="ARBA00006475"/>
    </source>
</evidence>
<dbReference type="SFLD" id="SFLDG01180">
    <property type="entry name" value="SUF1"/>
    <property type="match status" value="1"/>
</dbReference>
<dbReference type="InterPro" id="IPR040079">
    <property type="entry name" value="Glutathione_S-Trfase"/>
</dbReference>
<organism evidence="4 5">
    <name type="scientific">Pseudolycoriella hygida</name>
    <dbReference type="NCBI Taxonomy" id="35572"/>
    <lineage>
        <taxon>Eukaryota</taxon>
        <taxon>Metazoa</taxon>
        <taxon>Ecdysozoa</taxon>
        <taxon>Arthropoda</taxon>
        <taxon>Hexapoda</taxon>
        <taxon>Insecta</taxon>
        <taxon>Pterygota</taxon>
        <taxon>Neoptera</taxon>
        <taxon>Endopterygota</taxon>
        <taxon>Diptera</taxon>
        <taxon>Nematocera</taxon>
        <taxon>Sciaroidea</taxon>
        <taxon>Sciaridae</taxon>
        <taxon>Pseudolycoriella</taxon>
    </lineage>
</organism>